<protein>
    <submittedName>
        <fullName evidence="5">Uncharacterized protein LOC117551228</fullName>
    </submittedName>
</protein>
<feature type="compositionally biased region" description="Basic and acidic residues" evidence="1">
    <location>
        <begin position="133"/>
        <end position="147"/>
    </location>
</feature>
<dbReference type="KEGG" id="gacu:117551228"/>
<feature type="region of interest" description="Disordered" evidence="1">
    <location>
        <begin position="1"/>
        <end position="52"/>
    </location>
</feature>
<evidence type="ECO:0000313" key="4">
    <source>
        <dbReference type="Proteomes" id="UP000515161"/>
    </source>
</evidence>
<keyword evidence="2" id="KW-1133">Transmembrane helix</keyword>
<feature type="domain" description="Resistance to inhibitors of cholinesterase protein 3 N-terminal" evidence="3">
    <location>
        <begin position="2"/>
        <end position="124"/>
    </location>
</feature>
<feature type="region of interest" description="Disordered" evidence="1">
    <location>
        <begin position="169"/>
        <end position="212"/>
    </location>
</feature>
<organism evidence="4 5">
    <name type="scientific">Gymnodraco acuticeps</name>
    <name type="common">Antarctic dragonfish</name>
    <dbReference type="NCBI Taxonomy" id="8218"/>
    <lineage>
        <taxon>Eukaryota</taxon>
        <taxon>Metazoa</taxon>
        <taxon>Chordata</taxon>
        <taxon>Craniata</taxon>
        <taxon>Vertebrata</taxon>
        <taxon>Euteleostomi</taxon>
        <taxon>Actinopterygii</taxon>
        <taxon>Neopterygii</taxon>
        <taxon>Teleostei</taxon>
        <taxon>Neoteleostei</taxon>
        <taxon>Acanthomorphata</taxon>
        <taxon>Eupercaria</taxon>
        <taxon>Perciformes</taxon>
        <taxon>Notothenioidei</taxon>
        <taxon>Bathydraconidae</taxon>
        <taxon>Gymnodraco</taxon>
    </lineage>
</organism>
<evidence type="ECO:0000259" key="3">
    <source>
        <dbReference type="Pfam" id="PF15361"/>
    </source>
</evidence>
<dbReference type="RefSeq" id="XP_034079891.1">
    <property type="nucleotide sequence ID" value="XM_034224000.1"/>
</dbReference>
<keyword evidence="4" id="KW-1185">Reference proteome</keyword>
<feature type="compositionally biased region" description="Polar residues" evidence="1">
    <location>
        <begin position="35"/>
        <end position="46"/>
    </location>
</feature>
<dbReference type="Proteomes" id="UP000515161">
    <property type="component" value="Unplaced"/>
</dbReference>
<feature type="region of interest" description="Disordered" evidence="1">
    <location>
        <begin position="133"/>
        <end position="157"/>
    </location>
</feature>
<dbReference type="InterPro" id="IPR032763">
    <property type="entry name" value="RIC3_N"/>
</dbReference>
<name>A0A6P8UT20_GYMAC</name>
<dbReference type="Pfam" id="PF15361">
    <property type="entry name" value="RIC3"/>
    <property type="match status" value="1"/>
</dbReference>
<dbReference type="OrthoDB" id="9904035at2759"/>
<gene>
    <name evidence="5" type="primary">LOC117551228</name>
</gene>
<accession>A0A6P8UT20</accession>
<evidence type="ECO:0000313" key="5">
    <source>
        <dbReference type="RefSeq" id="XP_034079891.1"/>
    </source>
</evidence>
<keyword evidence="2" id="KW-0472">Membrane</keyword>
<evidence type="ECO:0000256" key="1">
    <source>
        <dbReference type="SAM" id="MobiDB-lite"/>
    </source>
</evidence>
<sequence length="212" mass="23541">MFGVGGGSGTKETRFDPRLSRKAGPGPGAVRDQPMNLNAPGSPQSPENMQQMKKLMEQEMKSDNKFKSNSNKGYVFTLMPLYAIGLGVFAAYKFLKVDKELATGEFLRESVKKRKKMEEVKVKQAEALTKKQEERNKAFIPPKEKPLMKKSAKVSTEGKLDIEALKEKVKKAKTKRLGAPPVNPAPPPSGNMNKKQRGKKKRNANHTLTQAD</sequence>
<keyword evidence="2" id="KW-0812">Transmembrane</keyword>
<dbReference type="GeneID" id="117551228"/>
<dbReference type="AlphaFoldDB" id="A0A6P8UT20"/>
<feature type="compositionally biased region" description="Basic residues" evidence="1">
    <location>
        <begin position="194"/>
        <end position="204"/>
    </location>
</feature>
<evidence type="ECO:0000256" key="2">
    <source>
        <dbReference type="SAM" id="Phobius"/>
    </source>
</evidence>
<feature type="transmembrane region" description="Helical" evidence="2">
    <location>
        <begin position="73"/>
        <end position="92"/>
    </location>
</feature>
<dbReference type="InParanoid" id="A0A6P8UT20"/>
<reference evidence="5" key="1">
    <citation type="submission" date="2025-08" db="UniProtKB">
        <authorList>
            <consortium name="RefSeq"/>
        </authorList>
    </citation>
    <scope>IDENTIFICATION</scope>
</reference>
<proteinExistence type="predicted"/>